<evidence type="ECO:0000256" key="2">
    <source>
        <dbReference type="ARBA" id="ARBA00023002"/>
    </source>
</evidence>
<dbReference type="EMBL" id="UGNY01000001">
    <property type="protein sequence ID" value="STX39241.1"/>
    <property type="molecule type" value="Genomic_DNA"/>
</dbReference>
<dbReference type="AlphaFoldDB" id="A0A378IXL8"/>
<proteinExistence type="inferred from homology"/>
<name>A0A378IXL8_9GAMM</name>
<dbReference type="Proteomes" id="UP000254033">
    <property type="component" value="Unassembled WGS sequence"/>
</dbReference>
<dbReference type="PANTHER" id="PTHR43761">
    <property type="entry name" value="D-ISOMER SPECIFIC 2-HYDROXYACID DEHYDROGENASE FAMILY PROTEIN (AFU_ORTHOLOGUE AFUA_1G13630)"/>
    <property type="match status" value="1"/>
</dbReference>
<keyword evidence="3" id="KW-0520">NAD</keyword>
<dbReference type="InterPro" id="IPR036291">
    <property type="entry name" value="NAD(P)-bd_dom_sf"/>
</dbReference>
<dbReference type="PROSITE" id="PS00671">
    <property type="entry name" value="D_2_HYDROXYACID_DH_3"/>
    <property type="match status" value="1"/>
</dbReference>
<sequence>MKKPNIVFLDTKPLINDGLGLDNLYELGEVSLYDQTSAEQVVERARDADIIVTNKIKLNDSHFSQLPKLRYIGETATGVDNIDIAAATKRGIVVTNIPDYSTNSVAQHVIALLLTHTNQVAAHNHSIQQGDWQKQPFFAYWLNPITELAGMTLGLLGYGKVAQKVATIAHALGMKVIAHKPKPFSDNLVTSVSLSTLLEQSDVLSLHCPLTEATKHIINHNTLQQMKKTSILINTGRGGLIDEAALAESLKQKGIAAAYLDVLSQEPPASDNPLLGIKNCIITPHIAWASVAARKRLLNIVCENIIHFLDQKPINVVQLS</sequence>
<comment type="similarity">
    <text evidence="1 4">Belongs to the D-isomer specific 2-hydroxyacid dehydrogenase family.</text>
</comment>
<dbReference type="InterPro" id="IPR006139">
    <property type="entry name" value="D-isomer_2_OHA_DH_cat_dom"/>
</dbReference>
<dbReference type="GO" id="GO:0051287">
    <property type="term" value="F:NAD binding"/>
    <property type="evidence" value="ECO:0007669"/>
    <property type="project" value="InterPro"/>
</dbReference>
<reference evidence="7 8" key="1">
    <citation type="submission" date="2018-06" db="EMBL/GenBank/DDBJ databases">
        <authorList>
            <consortium name="Pathogen Informatics"/>
            <person name="Doyle S."/>
        </authorList>
    </citation>
    <scope>NUCLEOTIDE SEQUENCE [LARGE SCALE GENOMIC DNA]</scope>
    <source>
        <strain evidence="7 8">NCTC11978</strain>
    </source>
</reference>
<evidence type="ECO:0000256" key="4">
    <source>
        <dbReference type="RuleBase" id="RU003719"/>
    </source>
</evidence>
<dbReference type="InterPro" id="IPR029753">
    <property type="entry name" value="D-isomer_DH_CS"/>
</dbReference>
<dbReference type="CDD" id="cd12162">
    <property type="entry name" value="2-Hacid_dh_4"/>
    <property type="match status" value="1"/>
</dbReference>
<dbReference type="RefSeq" id="WP_115175774.1">
    <property type="nucleotide sequence ID" value="NZ_UGNY01000001.1"/>
</dbReference>
<evidence type="ECO:0000259" key="5">
    <source>
        <dbReference type="Pfam" id="PF00389"/>
    </source>
</evidence>
<dbReference type="EC" id="1.-.-.-" evidence="7"/>
<feature type="domain" description="D-isomer specific 2-hydroxyacid dehydrogenase NAD-binding" evidence="6">
    <location>
        <begin position="110"/>
        <end position="287"/>
    </location>
</feature>
<feature type="domain" description="D-isomer specific 2-hydroxyacid dehydrogenase catalytic" evidence="5">
    <location>
        <begin position="27"/>
        <end position="317"/>
    </location>
</feature>
<keyword evidence="2 4" id="KW-0560">Oxidoreductase</keyword>
<dbReference type="InterPro" id="IPR006140">
    <property type="entry name" value="D-isomer_DH_NAD-bd"/>
</dbReference>
<evidence type="ECO:0000313" key="8">
    <source>
        <dbReference type="Proteomes" id="UP000254033"/>
    </source>
</evidence>
<dbReference type="FunFam" id="3.40.50.720:FF:000203">
    <property type="entry name" value="D-3-phosphoglycerate dehydrogenase (SerA)"/>
    <property type="match status" value="1"/>
</dbReference>
<dbReference type="PANTHER" id="PTHR43761:SF1">
    <property type="entry name" value="D-ISOMER SPECIFIC 2-HYDROXYACID DEHYDROGENASE CATALYTIC DOMAIN-CONTAINING PROTEIN-RELATED"/>
    <property type="match status" value="1"/>
</dbReference>
<dbReference type="Pfam" id="PF02826">
    <property type="entry name" value="2-Hacid_dh_C"/>
    <property type="match status" value="1"/>
</dbReference>
<organism evidence="7 8">
    <name type="scientific">Legionella feeleii</name>
    <dbReference type="NCBI Taxonomy" id="453"/>
    <lineage>
        <taxon>Bacteria</taxon>
        <taxon>Pseudomonadati</taxon>
        <taxon>Pseudomonadota</taxon>
        <taxon>Gammaproteobacteria</taxon>
        <taxon>Legionellales</taxon>
        <taxon>Legionellaceae</taxon>
        <taxon>Legionella</taxon>
    </lineage>
</organism>
<dbReference type="EC" id="1.1.1.29" evidence="7"/>
<dbReference type="SUPFAM" id="SSF52283">
    <property type="entry name" value="Formate/glycerate dehydrogenase catalytic domain-like"/>
    <property type="match status" value="1"/>
</dbReference>
<evidence type="ECO:0000256" key="1">
    <source>
        <dbReference type="ARBA" id="ARBA00005854"/>
    </source>
</evidence>
<dbReference type="SUPFAM" id="SSF51735">
    <property type="entry name" value="NAD(P)-binding Rossmann-fold domains"/>
    <property type="match status" value="1"/>
</dbReference>
<dbReference type="PROSITE" id="PS00670">
    <property type="entry name" value="D_2_HYDROXYACID_DH_2"/>
    <property type="match status" value="1"/>
</dbReference>
<protein>
    <submittedName>
        <fullName evidence="7">2-hydroxyacid dehydrogenase</fullName>
        <ecNumber evidence="7">1.-.-.-</ecNumber>
        <ecNumber evidence="7">1.1.1.29</ecNumber>
    </submittedName>
</protein>
<evidence type="ECO:0000256" key="3">
    <source>
        <dbReference type="ARBA" id="ARBA00023027"/>
    </source>
</evidence>
<dbReference type="InterPro" id="IPR050418">
    <property type="entry name" value="D-iso_2-hydroxyacid_DH_PdxB"/>
</dbReference>
<dbReference type="Gene3D" id="3.40.50.720">
    <property type="entry name" value="NAD(P)-binding Rossmann-like Domain"/>
    <property type="match status" value="2"/>
</dbReference>
<gene>
    <name evidence="7" type="primary">hprA</name>
    <name evidence="7" type="ORF">NCTC11978_02435</name>
</gene>
<evidence type="ECO:0000259" key="6">
    <source>
        <dbReference type="Pfam" id="PF02826"/>
    </source>
</evidence>
<accession>A0A378IXL8</accession>
<dbReference type="Pfam" id="PF00389">
    <property type="entry name" value="2-Hacid_dh"/>
    <property type="match status" value="1"/>
</dbReference>
<dbReference type="GO" id="GO:0008465">
    <property type="term" value="F:hydroxypyruvate reductase (NADH) activity"/>
    <property type="evidence" value="ECO:0007669"/>
    <property type="project" value="UniProtKB-EC"/>
</dbReference>
<evidence type="ECO:0000313" key="7">
    <source>
        <dbReference type="EMBL" id="STX39241.1"/>
    </source>
</evidence>